<gene>
    <name evidence="1" type="ORF">GN958_ATG01853</name>
</gene>
<dbReference type="AlphaFoldDB" id="A0A8S9V9S6"/>
<protein>
    <submittedName>
        <fullName evidence="1">Uncharacterized protein</fullName>
    </submittedName>
</protein>
<proteinExistence type="predicted"/>
<evidence type="ECO:0000313" key="1">
    <source>
        <dbReference type="EMBL" id="KAF4148937.1"/>
    </source>
</evidence>
<dbReference type="Proteomes" id="UP000704712">
    <property type="component" value="Unassembled WGS sequence"/>
</dbReference>
<sequence>MITSADLQRFVPVTKWQHNSCPDYTRIIAPLHDKLEAEKKRIDRRNRNALKHIALQRGAQ</sequence>
<organism evidence="1 2">
    <name type="scientific">Phytophthora infestans</name>
    <name type="common">Potato late blight agent</name>
    <name type="synonym">Botrytis infestans</name>
    <dbReference type="NCBI Taxonomy" id="4787"/>
    <lineage>
        <taxon>Eukaryota</taxon>
        <taxon>Sar</taxon>
        <taxon>Stramenopiles</taxon>
        <taxon>Oomycota</taxon>
        <taxon>Peronosporomycetes</taxon>
        <taxon>Peronosporales</taxon>
        <taxon>Peronosporaceae</taxon>
        <taxon>Phytophthora</taxon>
    </lineage>
</organism>
<comment type="caution">
    <text evidence="1">The sequence shown here is derived from an EMBL/GenBank/DDBJ whole genome shotgun (WGS) entry which is preliminary data.</text>
</comment>
<evidence type="ECO:0000313" key="2">
    <source>
        <dbReference type="Proteomes" id="UP000704712"/>
    </source>
</evidence>
<accession>A0A8S9V9S6</accession>
<name>A0A8S9V9S6_PHYIN</name>
<reference evidence="1" key="1">
    <citation type="submission" date="2020-03" db="EMBL/GenBank/DDBJ databases">
        <title>Hybrid Assembly of Korean Phytophthora infestans isolates.</title>
        <authorList>
            <person name="Prokchorchik M."/>
            <person name="Lee Y."/>
            <person name="Seo J."/>
            <person name="Cho J.-H."/>
            <person name="Park Y.-E."/>
            <person name="Jang D.-C."/>
            <person name="Im J.-S."/>
            <person name="Choi J.-G."/>
            <person name="Park H.-J."/>
            <person name="Lee G.-B."/>
            <person name="Lee Y.-G."/>
            <person name="Hong S.-Y."/>
            <person name="Cho K."/>
            <person name="Sohn K.H."/>
        </authorList>
    </citation>
    <scope>NUCLEOTIDE SEQUENCE</scope>
    <source>
        <strain evidence="1">KR_2_A2</strain>
    </source>
</reference>
<dbReference type="EMBL" id="JAACNO010000207">
    <property type="protein sequence ID" value="KAF4148937.1"/>
    <property type="molecule type" value="Genomic_DNA"/>
</dbReference>